<gene>
    <name evidence="1" type="ORF">C5167_005152</name>
</gene>
<dbReference type="Gramene" id="RZC57850">
    <property type="protein sequence ID" value="RZC57850"/>
    <property type="gene ID" value="C5167_005152"/>
</dbReference>
<sequence>MWRNCTRFSSSMHSQDFRNLLAGIVAIDGNTSYH</sequence>
<protein>
    <submittedName>
        <fullName evidence="1">Uncharacterized protein</fullName>
    </submittedName>
</protein>
<reference evidence="1 2" key="1">
    <citation type="journal article" date="2018" name="Science">
        <title>The opium poppy genome and morphinan production.</title>
        <authorList>
            <person name="Guo L."/>
            <person name="Winzer T."/>
            <person name="Yang X."/>
            <person name="Li Y."/>
            <person name="Ning Z."/>
            <person name="He Z."/>
            <person name="Teodor R."/>
            <person name="Lu Y."/>
            <person name="Bowser T.A."/>
            <person name="Graham I.A."/>
            <person name="Ye K."/>
        </authorList>
    </citation>
    <scope>NUCLEOTIDE SEQUENCE [LARGE SCALE GENOMIC DNA]</scope>
    <source>
        <strain evidence="2">cv. HN1</strain>
        <tissue evidence="1">Leaves</tissue>
    </source>
</reference>
<dbReference type="EMBL" id="CM010718">
    <property type="protein sequence ID" value="RZC57850.1"/>
    <property type="molecule type" value="Genomic_DNA"/>
</dbReference>
<dbReference type="Proteomes" id="UP000316621">
    <property type="component" value="Chromosome 4"/>
</dbReference>
<accession>A0A4Y7JCX7</accession>
<keyword evidence="2" id="KW-1185">Reference proteome</keyword>
<dbReference type="AlphaFoldDB" id="A0A4Y7JCX7"/>
<name>A0A4Y7JCX7_PAPSO</name>
<evidence type="ECO:0000313" key="2">
    <source>
        <dbReference type="Proteomes" id="UP000316621"/>
    </source>
</evidence>
<proteinExistence type="predicted"/>
<organism evidence="1 2">
    <name type="scientific">Papaver somniferum</name>
    <name type="common">Opium poppy</name>
    <dbReference type="NCBI Taxonomy" id="3469"/>
    <lineage>
        <taxon>Eukaryota</taxon>
        <taxon>Viridiplantae</taxon>
        <taxon>Streptophyta</taxon>
        <taxon>Embryophyta</taxon>
        <taxon>Tracheophyta</taxon>
        <taxon>Spermatophyta</taxon>
        <taxon>Magnoliopsida</taxon>
        <taxon>Ranunculales</taxon>
        <taxon>Papaveraceae</taxon>
        <taxon>Papaveroideae</taxon>
        <taxon>Papaver</taxon>
    </lineage>
</organism>
<evidence type="ECO:0000313" key="1">
    <source>
        <dbReference type="EMBL" id="RZC57850.1"/>
    </source>
</evidence>